<dbReference type="AlphaFoldDB" id="A0A5N8VCA7"/>
<dbReference type="OrthoDB" id="3699147at2"/>
<sequence length="101" mass="11356">MTAAWKLLRNGEIVCTLHYRQVDQPFFVCDVEPSPAWPSVKPYFDELASVPRPDSDGFHTAQALKKIRALQLVLEDGNGNVVDGYYLSINGDVATLRIRHL</sequence>
<dbReference type="EMBL" id="VJZD01000028">
    <property type="protein sequence ID" value="MPY31605.1"/>
    <property type="molecule type" value="Genomic_DNA"/>
</dbReference>
<dbReference type="RefSeq" id="WP_152886397.1">
    <property type="nucleotide sequence ID" value="NZ_VJZD01000028.1"/>
</dbReference>
<proteinExistence type="predicted"/>
<gene>
    <name evidence="1" type="ORF">FNH09_10020</name>
</gene>
<organism evidence="1 2">
    <name type="scientific">Streptomyces adustus</name>
    <dbReference type="NCBI Taxonomy" id="1609272"/>
    <lineage>
        <taxon>Bacteria</taxon>
        <taxon>Bacillati</taxon>
        <taxon>Actinomycetota</taxon>
        <taxon>Actinomycetes</taxon>
        <taxon>Kitasatosporales</taxon>
        <taxon>Streptomycetaceae</taxon>
        <taxon>Streptomyces</taxon>
    </lineage>
</organism>
<evidence type="ECO:0000313" key="1">
    <source>
        <dbReference type="EMBL" id="MPY31605.1"/>
    </source>
</evidence>
<keyword evidence="2" id="KW-1185">Reference proteome</keyword>
<evidence type="ECO:0000313" key="2">
    <source>
        <dbReference type="Proteomes" id="UP000325849"/>
    </source>
</evidence>
<dbReference type="Proteomes" id="UP000325849">
    <property type="component" value="Unassembled WGS sequence"/>
</dbReference>
<reference evidence="1 2" key="1">
    <citation type="submission" date="2019-07" db="EMBL/GenBank/DDBJ databases">
        <title>New species of Amycolatopsis and Streptomyces.</title>
        <authorList>
            <person name="Duangmal K."/>
            <person name="Teo W.F.A."/>
            <person name="Lipun K."/>
        </authorList>
    </citation>
    <scope>NUCLEOTIDE SEQUENCE [LARGE SCALE GENOMIC DNA]</scope>
    <source>
        <strain evidence="1 2">NBRC 109810</strain>
    </source>
</reference>
<comment type="caution">
    <text evidence="1">The sequence shown here is derived from an EMBL/GenBank/DDBJ whole genome shotgun (WGS) entry which is preliminary data.</text>
</comment>
<protein>
    <submittedName>
        <fullName evidence="1">Uncharacterized protein</fullName>
    </submittedName>
</protein>
<name>A0A5N8VCA7_9ACTN</name>
<accession>A0A5N8VCA7</accession>